<evidence type="ECO:0000313" key="11">
    <source>
        <dbReference type="EMBL" id="GAA0475881.1"/>
    </source>
</evidence>
<dbReference type="InterPro" id="IPR027417">
    <property type="entry name" value="P-loop_NTPase"/>
</dbReference>
<keyword evidence="13" id="KW-1185">Reference proteome</keyword>
<accession>A0AAV3SKC4</accession>
<gene>
    <name evidence="11" type="ORF">GCM10008985_35210</name>
    <name evidence="12" type="ORF">MUK72_03745</name>
</gene>
<dbReference type="KEGG" id="hdo:MUK72_03745"/>
<keyword evidence="7" id="KW-1278">Translocase</keyword>
<dbReference type="PROSITE" id="PS50893">
    <property type="entry name" value="ABC_TRANSPORTER_2"/>
    <property type="match status" value="1"/>
</dbReference>
<reference evidence="11" key="1">
    <citation type="journal article" date="2014" name="Int. J. Syst. Evol. Microbiol.">
        <title>Complete genome sequence of Corynebacterium casei LMG S-19264T (=DSM 44701T), isolated from a smear-ripened cheese.</title>
        <authorList>
            <consortium name="US DOE Joint Genome Institute (JGI-PGF)"/>
            <person name="Walter F."/>
            <person name="Albersmeier A."/>
            <person name="Kalinowski J."/>
            <person name="Ruckert C."/>
        </authorList>
    </citation>
    <scope>NUCLEOTIDE SEQUENCE</scope>
    <source>
        <strain evidence="11">JCM 12289</strain>
    </source>
</reference>
<organism evidence="11 14">
    <name type="scientific">Halococcus dombrowskii</name>
    <dbReference type="NCBI Taxonomy" id="179637"/>
    <lineage>
        <taxon>Archaea</taxon>
        <taxon>Methanobacteriati</taxon>
        <taxon>Methanobacteriota</taxon>
        <taxon>Stenosarchaea group</taxon>
        <taxon>Halobacteria</taxon>
        <taxon>Halobacteriales</taxon>
        <taxon>Halococcaceae</taxon>
        <taxon>Halococcus</taxon>
    </lineage>
</organism>
<dbReference type="Pfam" id="PF00005">
    <property type="entry name" value="ABC_tran"/>
    <property type="match status" value="1"/>
</dbReference>
<proteinExistence type="inferred from homology"/>
<dbReference type="GO" id="GO:0043190">
    <property type="term" value="C:ATP-binding cassette (ABC) transporter complex"/>
    <property type="evidence" value="ECO:0007669"/>
    <property type="project" value="TreeGrafter"/>
</dbReference>
<sequence>MIETRELTFRYGSDESGPPAVDDISLTIRDGSFVVLAGPNGSGKSTLVRQFNGLLDPDSGSVLVNGQAVDENVVAARTAVAMTFQDPRDGFVAATVAADVAFGPENLGLAREKIDERVADALAAVRMDGRGDERIDRLSGGEQARVAIAGALAMDPDHLVLDEPFAGLDQPARQSVLSRLEALGDAGTGIVVVTHDLRDLLALADRVLVMNEGHVALDADPERAREQLSGLAVRAPC</sequence>
<dbReference type="PANTHER" id="PTHR43553">
    <property type="entry name" value="HEAVY METAL TRANSPORTER"/>
    <property type="match status" value="1"/>
</dbReference>
<dbReference type="EMBL" id="CP095005">
    <property type="protein sequence ID" value="UOO95830.1"/>
    <property type="molecule type" value="Genomic_DNA"/>
</dbReference>
<comment type="similarity">
    <text evidence="2">Belongs to the ABC transporter superfamily.</text>
</comment>
<reference evidence="11" key="3">
    <citation type="submission" date="2023-12" db="EMBL/GenBank/DDBJ databases">
        <authorList>
            <person name="Sun Q."/>
            <person name="Inoue M."/>
        </authorList>
    </citation>
    <scope>NUCLEOTIDE SEQUENCE</scope>
    <source>
        <strain evidence="11">JCM 12289</strain>
    </source>
</reference>
<reference evidence="12" key="2">
    <citation type="submission" date="2022-04" db="EMBL/GenBank/DDBJ databases">
        <title>Sequencing and genomic assembly of Halococcus dombrowskii.</title>
        <authorList>
            <person name="Lim S.W."/>
            <person name="MacLea K.S."/>
        </authorList>
    </citation>
    <scope>NUCLEOTIDE SEQUENCE</scope>
    <source>
        <strain evidence="12">H4</strain>
    </source>
</reference>
<evidence type="ECO:0000256" key="5">
    <source>
        <dbReference type="ARBA" id="ARBA00022741"/>
    </source>
</evidence>
<dbReference type="InterPro" id="IPR003593">
    <property type="entry name" value="AAA+_ATPase"/>
</dbReference>
<feature type="domain" description="ABC transporter" evidence="10">
    <location>
        <begin position="2"/>
        <end position="237"/>
    </location>
</feature>
<dbReference type="EMBL" id="BAAADN010000087">
    <property type="protein sequence ID" value="GAA0475881.1"/>
    <property type="molecule type" value="Genomic_DNA"/>
</dbReference>
<keyword evidence="5" id="KW-0547">Nucleotide-binding</keyword>
<dbReference type="PROSITE" id="PS00211">
    <property type="entry name" value="ABC_TRANSPORTER_1"/>
    <property type="match status" value="1"/>
</dbReference>
<dbReference type="GeneID" id="71760931"/>
<dbReference type="Gene3D" id="3.40.50.300">
    <property type="entry name" value="P-loop containing nucleotide triphosphate hydrolases"/>
    <property type="match status" value="1"/>
</dbReference>
<dbReference type="AlphaFoldDB" id="A0AAV3SKC4"/>
<keyword evidence="3" id="KW-0813">Transport</keyword>
<dbReference type="InterPro" id="IPR015856">
    <property type="entry name" value="ABC_transpr_CbiO/EcfA_su"/>
</dbReference>
<name>A0AAV3SKC4_HALDO</name>
<evidence type="ECO:0000256" key="4">
    <source>
        <dbReference type="ARBA" id="ARBA00022475"/>
    </source>
</evidence>
<dbReference type="SUPFAM" id="SSF52540">
    <property type="entry name" value="P-loop containing nucleoside triphosphate hydrolases"/>
    <property type="match status" value="1"/>
</dbReference>
<evidence type="ECO:0000313" key="14">
    <source>
        <dbReference type="Proteomes" id="UP001500962"/>
    </source>
</evidence>
<dbReference type="InterPro" id="IPR003439">
    <property type="entry name" value="ABC_transporter-like_ATP-bd"/>
</dbReference>
<dbReference type="SMART" id="SM00382">
    <property type="entry name" value="AAA"/>
    <property type="match status" value="1"/>
</dbReference>
<evidence type="ECO:0000313" key="12">
    <source>
        <dbReference type="EMBL" id="UOO95830.1"/>
    </source>
</evidence>
<comment type="function">
    <text evidence="9">Probably part of an ABC transporter complex. Responsible for energy coupling to the transport system.</text>
</comment>
<keyword evidence="4" id="KW-1003">Cell membrane</keyword>
<protein>
    <submittedName>
        <fullName evidence="11 12">ABC transporter ATP-binding protein</fullName>
    </submittedName>
</protein>
<evidence type="ECO:0000256" key="7">
    <source>
        <dbReference type="ARBA" id="ARBA00022967"/>
    </source>
</evidence>
<dbReference type="GO" id="GO:0042626">
    <property type="term" value="F:ATPase-coupled transmembrane transporter activity"/>
    <property type="evidence" value="ECO:0007669"/>
    <property type="project" value="TreeGrafter"/>
</dbReference>
<dbReference type="RefSeq" id="WP_244704080.1">
    <property type="nucleotide sequence ID" value="NZ_BAAADN010000087.1"/>
</dbReference>
<dbReference type="PANTHER" id="PTHR43553:SF24">
    <property type="entry name" value="ENERGY-COUPLING FACTOR TRANSPORTER ATP-BINDING PROTEIN ECFA1"/>
    <property type="match status" value="1"/>
</dbReference>
<dbReference type="InterPro" id="IPR017871">
    <property type="entry name" value="ABC_transporter-like_CS"/>
</dbReference>
<keyword evidence="6 11" id="KW-0067">ATP-binding</keyword>
<evidence type="ECO:0000256" key="8">
    <source>
        <dbReference type="ARBA" id="ARBA00023136"/>
    </source>
</evidence>
<evidence type="ECO:0000256" key="2">
    <source>
        <dbReference type="ARBA" id="ARBA00005417"/>
    </source>
</evidence>
<evidence type="ECO:0000256" key="9">
    <source>
        <dbReference type="ARBA" id="ARBA00025157"/>
    </source>
</evidence>
<dbReference type="CDD" id="cd03225">
    <property type="entry name" value="ABC_cobalt_CbiO_domain1"/>
    <property type="match status" value="1"/>
</dbReference>
<dbReference type="GO" id="GO:0016887">
    <property type="term" value="F:ATP hydrolysis activity"/>
    <property type="evidence" value="ECO:0007669"/>
    <property type="project" value="InterPro"/>
</dbReference>
<evidence type="ECO:0000256" key="6">
    <source>
        <dbReference type="ARBA" id="ARBA00022840"/>
    </source>
</evidence>
<dbReference type="InterPro" id="IPR050095">
    <property type="entry name" value="ECF_ABC_transporter_ATP-bd"/>
</dbReference>
<dbReference type="FunFam" id="3.40.50.300:FF:000224">
    <property type="entry name" value="Energy-coupling factor transporter ATP-binding protein EcfA"/>
    <property type="match status" value="1"/>
</dbReference>
<evidence type="ECO:0000256" key="1">
    <source>
        <dbReference type="ARBA" id="ARBA00004202"/>
    </source>
</evidence>
<keyword evidence="8" id="KW-0472">Membrane</keyword>
<evidence type="ECO:0000313" key="13">
    <source>
        <dbReference type="Proteomes" id="UP000830542"/>
    </source>
</evidence>
<evidence type="ECO:0000256" key="3">
    <source>
        <dbReference type="ARBA" id="ARBA00022448"/>
    </source>
</evidence>
<comment type="subcellular location">
    <subcellularLocation>
        <location evidence="1">Cell membrane</location>
        <topology evidence="1">Peripheral membrane protein</topology>
    </subcellularLocation>
</comment>
<dbReference type="GO" id="GO:0005524">
    <property type="term" value="F:ATP binding"/>
    <property type="evidence" value="ECO:0007669"/>
    <property type="project" value="UniProtKB-KW"/>
</dbReference>
<evidence type="ECO:0000259" key="10">
    <source>
        <dbReference type="PROSITE" id="PS50893"/>
    </source>
</evidence>
<dbReference type="Proteomes" id="UP000830542">
    <property type="component" value="Chromosome"/>
</dbReference>
<dbReference type="Proteomes" id="UP001500962">
    <property type="component" value="Unassembled WGS sequence"/>
</dbReference>